<name>A0A840HYJ5_9SPHN</name>
<dbReference type="PANTHER" id="PTHR20883">
    <property type="entry name" value="PHYTANOYL-COA DIOXYGENASE DOMAIN CONTAINING 1"/>
    <property type="match status" value="1"/>
</dbReference>
<reference evidence="2 3" key="1">
    <citation type="submission" date="2020-08" db="EMBL/GenBank/DDBJ databases">
        <title>Genomic Encyclopedia of Type Strains, Phase IV (KMG-IV): sequencing the most valuable type-strain genomes for metagenomic binning, comparative biology and taxonomic classification.</title>
        <authorList>
            <person name="Goeker M."/>
        </authorList>
    </citation>
    <scope>NUCLEOTIDE SEQUENCE [LARGE SCALE GENOMIC DNA]</scope>
    <source>
        <strain evidence="2 3">DSM 7465</strain>
    </source>
</reference>
<evidence type="ECO:0008006" key="4">
    <source>
        <dbReference type="Google" id="ProtNLM"/>
    </source>
</evidence>
<dbReference type="GO" id="GO:0005506">
    <property type="term" value="F:iron ion binding"/>
    <property type="evidence" value="ECO:0007669"/>
    <property type="project" value="UniProtKB-ARBA"/>
</dbReference>
<evidence type="ECO:0000313" key="3">
    <source>
        <dbReference type="Proteomes" id="UP000575068"/>
    </source>
</evidence>
<dbReference type="RefSeq" id="WP_184476907.1">
    <property type="nucleotide sequence ID" value="NZ_JACHOV010000012.1"/>
</dbReference>
<protein>
    <recommendedName>
        <fullName evidence="4">Phytanoyl-CoA dioxygenase</fullName>
    </recommendedName>
</protein>
<organism evidence="2 3">
    <name type="scientific">Rhizorhapis suberifaciens</name>
    <name type="common">corky root of lettuce</name>
    <dbReference type="NCBI Taxonomy" id="13656"/>
    <lineage>
        <taxon>Bacteria</taxon>
        <taxon>Pseudomonadati</taxon>
        <taxon>Pseudomonadota</taxon>
        <taxon>Alphaproteobacteria</taxon>
        <taxon>Sphingomonadales</taxon>
        <taxon>Sphingomonadaceae</taxon>
        <taxon>Rhizorhapis</taxon>
    </lineage>
</organism>
<dbReference type="PANTHER" id="PTHR20883:SF48">
    <property type="entry name" value="ECTOINE DIOXYGENASE"/>
    <property type="match status" value="1"/>
</dbReference>
<sequence length="304" mass="33995">MNVNSHEAFVRPHDADNLVAQLQRDGFLILPNVVDIELLDSLYADLEPEFGAARFGTGVFYGETTKRFGRLFMRSRYAEAFARHPLILPIVEQILTPWCETIQINLTQAIEIFPGAPHQVPHRDQDMWRADKGRQDYMVNVMWALDDFTPDNGATRLWPGSNHALPDSMLPEELSVKAVMPRGSAAIFLGSTLHAGGANHSTRSRRGMIISYCQAWLKPWENQWLAYPPAIARTFSPELAALVGYRQLAPTLGNFEGQCPSVLLGDDAPSHLSFTDLLTDEQQELAKNYQARFAVDGEGAKLCK</sequence>
<dbReference type="SUPFAM" id="SSF51197">
    <property type="entry name" value="Clavaminate synthase-like"/>
    <property type="match status" value="1"/>
</dbReference>
<dbReference type="AlphaFoldDB" id="A0A840HYJ5"/>
<evidence type="ECO:0000256" key="1">
    <source>
        <dbReference type="ARBA" id="ARBA00001954"/>
    </source>
</evidence>
<evidence type="ECO:0000313" key="2">
    <source>
        <dbReference type="EMBL" id="MBB4642640.1"/>
    </source>
</evidence>
<dbReference type="InterPro" id="IPR008775">
    <property type="entry name" value="Phytyl_CoA_dOase-like"/>
</dbReference>
<keyword evidence="3" id="KW-1185">Reference proteome</keyword>
<comment type="caution">
    <text evidence="2">The sequence shown here is derived from an EMBL/GenBank/DDBJ whole genome shotgun (WGS) entry which is preliminary data.</text>
</comment>
<accession>A0A840HYJ5</accession>
<dbReference type="Proteomes" id="UP000575068">
    <property type="component" value="Unassembled WGS sequence"/>
</dbReference>
<dbReference type="Gene3D" id="2.60.120.620">
    <property type="entry name" value="q2cbj1_9rhob like domain"/>
    <property type="match status" value="1"/>
</dbReference>
<dbReference type="EMBL" id="JACHOV010000012">
    <property type="protein sequence ID" value="MBB4642640.1"/>
    <property type="molecule type" value="Genomic_DNA"/>
</dbReference>
<gene>
    <name evidence="2" type="ORF">HNQ99_002976</name>
</gene>
<comment type="cofactor">
    <cofactor evidence="1">
        <name>Fe(2+)</name>
        <dbReference type="ChEBI" id="CHEBI:29033"/>
    </cofactor>
</comment>
<proteinExistence type="predicted"/>
<dbReference type="GO" id="GO:0016706">
    <property type="term" value="F:2-oxoglutarate-dependent dioxygenase activity"/>
    <property type="evidence" value="ECO:0007669"/>
    <property type="project" value="UniProtKB-ARBA"/>
</dbReference>
<dbReference type="Pfam" id="PF05721">
    <property type="entry name" value="PhyH"/>
    <property type="match status" value="1"/>
</dbReference>